<feature type="transmembrane region" description="Helical" evidence="1">
    <location>
        <begin position="124"/>
        <end position="143"/>
    </location>
</feature>
<reference evidence="4" key="1">
    <citation type="journal article" date="2019" name="Int. J. Syst. Evol. Microbiol.">
        <title>The Global Catalogue of Microorganisms (GCM) 10K type strain sequencing project: providing services to taxonomists for standard genome sequencing and annotation.</title>
        <authorList>
            <consortium name="The Broad Institute Genomics Platform"/>
            <consortium name="The Broad Institute Genome Sequencing Center for Infectious Disease"/>
            <person name="Wu L."/>
            <person name="Ma J."/>
        </authorList>
    </citation>
    <scope>NUCLEOTIDE SEQUENCE [LARGE SCALE GENOMIC DNA]</scope>
    <source>
        <strain evidence="4">JCM 9377</strain>
    </source>
</reference>
<proteinExistence type="predicted"/>
<gene>
    <name evidence="3" type="ORF">GCM10010468_16080</name>
</gene>
<keyword evidence="4" id="KW-1185">Reference proteome</keyword>
<evidence type="ECO:0000256" key="1">
    <source>
        <dbReference type="SAM" id="Phobius"/>
    </source>
</evidence>
<dbReference type="PANTHER" id="PTHR40763">
    <property type="entry name" value="MEMBRANE PROTEIN-RELATED"/>
    <property type="match status" value="1"/>
</dbReference>
<dbReference type="EMBL" id="BAAAUV010000003">
    <property type="protein sequence ID" value="GAA3202434.1"/>
    <property type="molecule type" value="Genomic_DNA"/>
</dbReference>
<evidence type="ECO:0000313" key="3">
    <source>
        <dbReference type="EMBL" id="GAA3202434.1"/>
    </source>
</evidence>
<keyword evidence="1" id="KW-0472">Membrane</keyword>
<organism evidence="3 4">
    <name type="scientific">Actinocorallia longicatena</name>
    <dbReference type="NCBI Taxonomy" id="111803"/>
    <lineage>
        <taxon>Bacteria</taxon>
        <taxon>Bacillati</taxon>
        <taxon>Actinomycetota</taxon>
        <taxon>Actinomycetes</taxon>
        <taxon>Streptosporangiales</taxon>
        <taxon>Thermomonosporaceae</taxon>
        <taxon>Actinocorallia</taxon>
    </lineage>
</organism>
<keyword evidence="1" id="KW-0812">Transmembrane</keyword>
<feature type="domain" description="DUF1707" evidence="2">
    <location>
        <begin position="7"/>
        <end position="59"/>
    </location>
</feature>
<dbReference type="PANTHER" id="PTHR40763:SF4">
    <property type="entry name" value="DUF1707 DOMAIN-CONTAINING PROTEIN"/>
    <property type="match status" value="1"/>
</dbReference>
<comment type="caution">
    <text evidence="3">The sequence shown here is derived from an EMBL/GenBank/DDBJ whole genome shotgun (WGS) entry which is preliminary data.</text>
</comment>
<keyword evidence="1" id="KW-1133">Transmembrane helix</keyword>
<dbReference type="Proteomes" id="UP001501237">
    <property type="component" value="Unassembled WGS sequence"/>
</dbReference>
<evidence type="ECO:0000313" key="4">
    <source>
        <dbReference type="Proteomes" id="UP001501237"/>
    </source>
</evidence>
<sequence>MPQNPDMRASDKDRDRFAEVLRDNYAVGRLTQDELNERLEAVYAAKTVGGLQQLTSDLPEQDLHDLPIPASTAKPVPRTGSKAVKVYRTGLAASWAAWGSVNIVTFVVWLCVLIGTAGDAAYPWFLWVAGPWGAVLLAATLFGPDKD</sequence>
<dbReference type="RefSeq" id="WP_344824039.1">
    <property type="nucleotide sequence ID" value="NZ_BAAAUV010000003.1"/>
</dbReference>
<dbReference type="Pfam" id="PF08044">
    <property type="entry name" value="DUF1707"/>
    <property type="match status" value="1"/>
</dbReference>
<dbReference type="InterPro" id="IPR012551">
    <property type="entry name" value="DUF1707_SHOCT-like"/>
</dbReference>
<name>A0ABP6Q3U6_9ACTN</name>
<protein>
    <submittedName>
        <fullName evidence="3">DUF1707 domain-containing protein</fullName>
    </submittedName>
</protein>
<accession>A0ABP6Q3U6</accession>
<evidence type="ECO:0000259" key="2">
    <source>
        <dbReference type="Pfam" id="PF08044"/>
    </source>
</evidence>
<feature type="transmembrane region" description="Helical" evidence="1">
    <location>
        <begin position="95"/>
        <end position="118"/>
    </location>
</feature>